<dbReference type="AlphaFoldDB" id="A0A151I753"/>
<evidence type="ECO:0000313" key="1">
    <source>
        <dbReference type="EMBL" id="KYM93953.1"/>
    </source>
</evidence>
<dbReference type="EMBL" id="KQ978445">
    <property type="protein sequence ID" value="KYM93953.1"/>
    <property type="molecule type" value="Genomic_DNA"/>
</dbReference>
<name>A0A151I753_9HYME</name>
<protein>
    <submittedName>
        <fullName evidence="1">Uncharacterized protein</fullName>
    </submittedName>
</protein>
<feature type="non-terminal residue" evidence="1">
    <location>
        <position position="1"/>
    </location>
</feature>
<reference evidence="1 2" key="1">
    <citation type="submission" date="2016-03" db="EMBL/GenBank/DDBJ databases">
        <title>Cyphomyrmex costatus WGS genome.</title>
        <authorList>
            <person name="Nygaard S."/>
            <person name="Hu H."/>
            <person name="Boomsma J."/>
            <person name="Zhang G."/>
        </authorList>
    </citation>
    <scope>NUCLEOTIDE SEQUENCE [LARGE SCALE GENOMIC DNA]</scope>
    <source>
        <strain evidence="1">MS0001</strain>
        <tissue evidence="1">Whole body</tissue>
    </source>
</reference>
<proteinExistence type="predicted"/>
<organism evidence="1 2">
    <name type="scientific">Cyphomyrmex costatus</name>
    <dbReference type="NCBI Taxonomy" id="456900"/>
    <lineage>
        <taxon>Eukaryota</taxon>
        <taxon>Metazoa</taxon>
        <taxon>Ecdysozoa</taxon>
        <taxon>Arthropoda</taxon>
        <taxon>Hexapoda</taxon>
        <taxon>Insecta</taxon>
        <taxon>Pterygota</taxon>
        <taxon>Neoptera</taxon>
        <taxon>Endopterygota</taxon>
        <taxon>Hymenoptera</taxon>
        <taxon>Apocrita</taxon>
        <taxon>Aculeata</taxon>
        <taxon>Formicoidea</taxon>
        <taxon>Formicidae</taxon>
        <taxon>Myrmicinae</taxon>
        <taxon>Cyphomyrmex</taxon>
    </lineage>
</organism>
<accession>A0A151I753</accession>
<gene>
    <name evidence="1" type="ORF">ALC62_15437</name>
</gene>
<keyword evidence="2" id="KW-1185">Reference proteome</keyword>
<sequence length="45" mass="5342">KLAFNSVNILNSVIKIQNIVSREKKRNSHPKYHQKNFRHLIDILS</sequence>
<evidence type="ECO:0000313" key="2">
    <source>
        <dbReference type="Proteomes" id="UP000078542"/>
    </source>
</evidence>
<dbReference type="Proteomes" id="UP000078542">
    <property type="component" value="Unassembled WGS sequence"/>
</dbReference>